<evidence type="ECO:0000313" key="14">
    <source>
        <dbReference type="Proteomes" id="UP001607125"/>
    </source>
</evidence>
<dbReference type="InterPro" id="IPR011766">
    <property type="entry name" value="TPP_enzyme_TPP-bd"/>
</dbReference>
<dbReference type="CDD" id="cd07038">
    <property type="entry name" value="TPP_PYR_PDC_IPDC_like"/>
    <property type="match status" value="1"/>
</dbReference>
<accession>A0ABW7IMQ6</accession>
<dbReference type="PIRSF" id="PIRSF036565">
    <property type="entry name" value="Pyruvt_ip_decrb"/>
    <property type="match status" value="1"/>
</dbReference>
<sequence>MKQVTLSTYVLTRLKELNTNHIFGIPGDYVLPFFDEILDGDHGVKHIMPRNELNGTYAADGYAKQNGFGAMAVTFGVGSLSCTNAVAGAYADDTPIVVISGTPTVDVLNTPTERRYHHVIENDFNTNIKVFEHITVASHRVEKIETAAFEIDNMLRKAMQYKKPIYLEIPYDLQTMLVDVPSKPLDLMLNQSSSANLNEALDVVSKILHNSKTRSVVTGHLIQREGLVKQGVELVDQLNAAVATTFTCKMGDFEEHPNSIGIYMGEVSEDYTKEMVDGADVSIGLGVTFNEFDTGVFSTKMGKNQNVIWLRKDYVEVNGKRYDQVFLREFLPALLDAVKDIQPGEIALQNRRKFAFELADRFEPTDDALTIDRLFVQFSNYLEKGDMLYGDTGGFINSSQAEFPADVIMHGCGNWGSLGAGFGMYVGANFANEANNRRSISIQGEGAFTMSAQDLATLIEHKKDLALFILDNAGYGAERAIHPGKERSYNDIAVWKYEKLGEALGGTEGQDVHSFVAHTEKDMAEIFAHLKEPKGINIVRIMLDPNDSATFNLRFSQLLQH</sequence>
<dbReference type="Gene3D" id="3.40.50.1220">
    <property type="entry name" value="TPP-binding domain"/>
    <property type="match status" value="1"/>
</dbReference>
<organism evidence="13 14">
    <name type="scientific">Vibrio barjaei</name>
    <dbReference type="NCBI Taxonomy" id="1676683"/>
    <lineage>
        <taxon>Bacteria</taxon>
        <taxon>Pseudomonadati</taxon>
        <taxon>Pseudomonadota</taxon>
        <taxon>Gammaproteobacteria</taxon>
        <taxon>Vibrionales</taxon>
        <taxon>Vibrionaceae</taxon>
        <taxon>Vibrio</taxon>
    </lineage>
</organism>
<keyword evidence="14" id="KW-1185">Reference proteome</keyword>
<dbReference type="SUPFAM" id="SSF52467">
    <property type="entry name" value="DHS-like NAD/FAD-binding domain"/>
    <property type="match status" value="1"/>
</dbReference>
<keyword evidence="4" id="KW-0479">Metal-binding</keyword>
<dbReference type="Pfam" id="PF02775">
    <property type="entry name" value="TPP_enzyme_C"/>
    <property type="match status" value="1"/>
</dbReference>
<comment type="caution">
    <text evidence="13">The sequence shown here is derived from an EMBL/GenBank/DDBJ whole genome shotgun (WGS) entry which is preliminary data.</text>
</comment>
<proteinExistence type="inferred from homology"/>
<protein>
    <submittedName>
        <fullName evidence="13">Thiamine pyrophosphate-binding protein</fullName>
    </submittedName>
</protein>
<evidence type="ECO:0000259" key="10">
    <source>
        <dbReference type="Pfam" id="PF00205"/>
    </source>
</evidence>
<keyword evidence="7 9" id="KW-0786">Thiamine pyrophosphate</keyword>
<dbReference type="EMBL" id="JBIHSF010000011">
    <property type="protein sequence ID" value="MFH0262901.1"/>
    <property type="molecule type" value="Genomic_DNA"/>
</dbReference>
<evidence type="ECO:0000256" key="3">
    <source>
        <dbReference type="ARBA" id="ARBA00007812"/>
    </source>
</evidence>
<keyword evidence="5" id="KW-0210">Decarboxylase</keyword>
<comment type="similarity">
    <text evidence="3 9">Belongs to the TPP enzyme family.</text>
</comment>
<evidence type="ECO:0000256" key="7">
    <source>
        <dbReference type="ARBA" id="ARBA00023052"/>
    </source>
</evidence>
<comment type="cofactor">
    <cofactor evidence="1">
        <name>a metal cation</name>
        <dbReference type="ChEBI" id="CHEBI:25213"/>
    </cofactor>
</comment>
<dbReference type="InterPro" id="IPR012001">
    <property type="entry name" value="Thiamin_PyroP_enz_TPP-bd_dom"/>
</dbReference>
<gene>
    <name evidence="13" type="ORF">ACGRH2_21145</name>
</gene>
<evidence type="ECO:0000259" key="11">
    <source>
        <dbReference type="Pfam" id="PF02775"/>
    </source>
</evidence>
<dbReference type="Pfam" id="PF00205">
    <property type="entry name" value="TPP_enzyme_M"/>
    <property type="match status" value="1"/>
</dbReference>
<evidence type="ECO:0000256" key="9">
    <source>
        <dbReference type="RuleBase" id="RU362132"/>
    </source>
</evidence>
<dbReference type="RefSeq" id="WP_063604754.1">
    <property type="nucleotide sequence ID" value="NZ_JBIHSF010000011.1"/>
</dbReference>
<dbReference type="SUPFAM" id="SSF52518">
    <property type="entry name" value="Thiamin diphosphate-binding fold (THDP-binding)"/>
    <property type="match status" value="2"/>
</dbReference>
<feature type="domain" description="Thiamine pyrophosphate enzyme N-terminal TPP-binding" evidence="12">
    <location>
        <begin position="5"/>
        <end position="117"/>
    </location>
</feature>
<dbReference type="InterPro" id="IPR029035">
    <property type="entry name" value="DHS-like_NAD/FAD-binding_dom"/>
</dbReference>
<name>A0ABW7IMQ6_9VIBR</name>
<feature type="domain" description="Thiamine pyrophosphate enzyme TPP-binding" evidence="11">
    <location>
        <begin position="409"/>
        <end position="529"/>
    </location>
</feature>
<dbReference type="Proteomes" id="UP001607125">
    <property type="component" value="Unassembled WGS sequence"/>
</dbReference>
<evidence type="ECO:0000256" key="1">
    <source>
        <dbReference type="ARBA" id="ARBA00001920"/>
    </source>
</evidence>
<dbReference type="Pfam" id="PF02776">
    <property type="entry name" value="TPP_enzyme_N"/>
    <property type="match status" value="1"/>
</dbReference>
<evidence type="ECO:0000256" key="2">
    <source>
        <dbReference type="ARBA" id="ARBA00001964"/>
    </source>
</evidence>
<evidence type="ECO:0000256" key="6">
    <source>
        <dbReference type="ARBA" id="ARBA00022842"/>
    </source>
</evidence>
<keyword evidence="8" id="KW-0456">Lyase</keyword>
<evidence type="ECO:0000259" key="12">
    <source>
        <dbReference type="Pfam" id="PF02776"/>
    </source>
</evidence>
<dbReference type="PANTHER" id="PTHR43452:SF30">
    <property type="entry name" value="PYRUVATE DECARBOXYLASE ISOZYME 1-RELATED"/>
    <property type="match status" value="1"/>
</dbReference>
<evidence type="ECO:0000256" key="5">
    <source>
        <dbReference type="ARBA" id="ARBA00022793"/>
    </source>
</evidence>
<feature type="domain" description="Thiamine pyrophosphate enzyme central" evidence="10">
    <location>
        <begin position="204"/>
        <end position="325"/>
    </location>
</feature>
<dbReference type="PANTHER" id="PTHR43452">
    <property type="entry name" value="PYRUVATE DECARBOXYLASE"/>
    <property type="match status" value="1"/>
</dbReference>
<dbReference type="InterPro" id="IPR012110">
    <property type="entry name" value="PDC/IPDC-like"/>
</dbReference>
<dbReference type="InterPro" id="IPR012000">
    <property type="entry name" value="Thiamin_PyroP_enz_cen_dom"/>
</dbReference>
<keyword evidence="6" id="KW-0460">Magnesium</keyword>
<dbReference type="Gene3D" id="3.40.50.970">
    <property type="match status" value="2"/>
</dbReference>
<comment type="cofactor">
    <cofactor evidence="2">
        <name>thiamine diphosphate</name>
        <dbReference type="ChEBI" id="CHEBI:58937"/>
    </cofactor>
</comment>
<reference evidence="13 14" key="1">
    <citation type="submission" date="2024-10" db="EMBL/GenBank/DDBJ databases">
        <authorList>
            <person name="Yibar A."/>
            <person name="Saticioglu I.B."/>
            <person name="Duman M."/>
            <person name="Ajmi N."/>
            <person name="Gurler F."/>
            <person name="Ay H."/>
            <person name="Onuk E."/>
            <person name="Guler S."/>
            <person name="Romalde J.L."/>
        </authorList>
    </citation>
    <scope>NUCLEOTIDE SEQUENCE [LARGE SCALE GENOMIC DNA]</scope>
    <source>
        <strain evidence="13 14">1-TCBS-B</strain>
    </source>
</reference>
<evidence type="ECO:0000256" key="8">
    <source>
        <dbReference type="ARBA" id="ARBA00023239"/>
    </source>
</evidence>
<dbReference type="InterPro" id="IPR047213">
    <property type="entry name" value="TPP_PYR_PDC_IPDC-like"/>
</dbReference>
<evidence type="ECO:0000313" key="13">
    <source>
        <dbReference type="EMBL" id="MFH0262901.1"/>
    </source>
</evidence>
<dbReference type="InterPro" id="IPR029061">
    <property type="entry name" value="THDP-binding"/>
</dbReference>
<evidence type="ECO:0000256" key="4">
    <source>
        <dbReference type="ARBA" id="ARBA00022723"/>
    </source>
</evidence>